<feature type="domain" description="DUF7578" evidence="1">
    <location>
        <begin position="14"/>
        <end position="73"/>
    </location>
</feature>
<proteinExistence type="predicted"/>
<accession>A0A3R7NV91</accession>
<dbReference type="RefSeq" id="XP_029232825.1">
    <property type="nucleotide sequence ID" value="XM_029366952.1"/>
</dbReference>
<gene>
    <name evidence="2" type="ORF">Tco025E_00003</name>
</gene>
<dbReference type="InterPro" id="IPR056000">
    <property type="entry name" value="DUF7578"/>
</dbReference>
<comment type="caution">
    <text evidence="2">The sequence shown here is derived from an EMBL/GenBank/DDBJ whole genome shotgun (WGS) entry which is preliminary data.</text>
</comment>
<dbReference type="Pfam" id="PF24466">
    <property type="entry name" value="DUF7578"/>
    <property type="match status" value="1"/>
</dbReference>
<dbReference type="AlphaFoldDB" id="A0A3R7NV91"/>
<dbReference type="GeneID" id="40313614"/>
<dbReference type="Proteomes" id="UP000284403">
    <property type="component" value="Unassembled WGS sequence"/>
</dbReference>
<dbReference type="OrthoDB" id="252899at2759"/>
<evidence type="ECO:0000259" key="1">
    <source>
        <dbReference type="Pfam" id="PF24466"/>
    </source>
</evidence>
<keyword evidence="3" id="KW-1185">Reference proteome</keyword>
<protein>
    <submittedName>
        <fullName evidence="2">Retrotransposon hot spot protein (RHS)</fullName>
    </submittedName>
</protein>
<evidence type="ECO:0000313" key="3">
    <source>
        <dbReference type="Proteomes" id="UP000284403"/>
    </source>
</evidence>
<evidence type="ECO:0000313" key="2">
    <source>
        <dbReference type="EMBL" id="RNF27619.1"/>
    </source>
</evidence>
<organism evidence="2 3">
    <name type="scientific">Trypanosoma conorhini</name>
    <dbReference type="NCBI Taxonomy" id="83891"/>
    <lineage>
        <taxon>Eukaryota</taxon>
        <taxon>Discoba</taxon>
        <taxon>Euglenozoa</taxon>
        <taxon>Kinetoplastea</taxon>
        <taxon>Metakinetoplastina</taxon>
        <taxon>Trypanosomatida</taxon>
        <taxon>Trypanosomatidae</taxon>
        <taxon>Trypanosoma</taxon>
    </lineage>
</organism>
<name>A0A3R7NV91_9TRYP</name>
<sequence length="123" mass="13786">MEEVLLSETSQASGAKLNDFLRNELGGRGVVQANKNVFMKNFVVNPERFIDDAELLGAITALPSYKGMACLFEENTILMQDEERLYNEAVTSLKHWRDFEKKDMVSPLTRGILDAALGCIDEV</sequence>
<reference evidence="2 3" key="1">
    <citation type="journal article" date="2018" name="BMC Genomics">
        <title>Genomic comparison of Trypanosoma conorhini and Trypanosoma rangeli to Trypanosoma cruzi strains of high and low virulence.</title>
        <authorList>
            <person name="Bradwell K.R."/>
            <person name="Koparde V.N."/>
            <person name="Matveyev A.V."/>
            <person name="Serrano M.G."/>
            <person name="Alves J.M."/>
            <person name="Parikh H."/>
            <person name="Huang B."/>
            <person name="Lee V."/>
            <person name="Espinosa-Alvarez O."/>
            <person name="Ortiz P.A."/>
            <person name="Costa-Martins A.G."/>
            <person name="Teixeira M.M."/>
            <person name="Buck G.A."/>
        </authorList>
    </citation>
    <scope>NUCLEOTIDE SEQUENCE [LARGE SCALE GENOMIC DNA]</scope>
    <source>
        <strain evidence="2 3">025E</strain>
    </source>
</reference>
<dbReference type="EMBL" id="MKKU01000001">
    <property type="protein sequence ID" value="RNF27619.1"/>
    <property type="molecule type" value="Genomic_DNA"/>
</dbReference>